<evidence type="ECO:0000256" key="4">
    <source>
        <dbReference type="ARBA" id="ARBA00023136"/>
    </source>
</evidence>
<proteinExistence type="inferred from homology"/>
<gene>
    <name evidence="7" type="ORF">HMPREF1534_03330</name>
</gene>
<comment type="caution">
    <text evidence="7">The sequence shown here is derived from an EMBL/GenBank/DDBJ whole genome shotgun (WGS) entry which is preliminary data.</text>
</comment>
<dbReference type="HOGENOM" id="CLU_015553_0_1_10"/>
<dbReference type="Pfam" id="PF07980">
    <property type="entry name" value="SusD_RagB"/>
    <property type="match status" value="1"/>
</dbReference>
<keyword evidence="5" id="KW-0998">Cell outer membrane</keyword>
<dbReference type="GO" id="GO:0009279">
    <property type="term" value="C:cell outer membrane"/>
    <property type="evidence" value="ECO:0007669"/>
    <property type="project" value="UniProtKB-SubCell"/>
</dbReference>
<dbReference type="eggNOG" id="COG0457">
    <property type="taxonomic scope" value="Bacteria"/>
</dbReference>
<keyword evidence="8" id="KW-1185">Reference proteome</keyword>
<comment type="similarity">
    <text evidence="2">Belongs to the SusD family.</text>
</comment>
<evidence type="ECO:0000256" key="5">
    <source>
        <dbReference type="ARBA" id="ARBA00023237"/>
    </source>
</evidence>
<evidence type="ECO:0000256" key="1">
    <source>
        <dbReference type="ARBA" id="ARBA00004442"/>
    </source>
</evidence>
<keyword evidence="4" id="KW-0472">Membrane</keyword>
<dbReference type="AlphaFoldDB" id="U6R895"/>
<evidence type="ECO:0000256" key="3">
    <source>
        <dbReference type="ARBA" id="ARBA00022729"/>
    </source>
</evidence>
<sequence length="595" mass="68064">MKSTKKQLYTTVLGLGLLNVLSSCNDSFMDRFPETSITEKVFFQNPGDLESYTNGMYGYLGASYWDAVSDNMLYKESSSTYELLSGTRSPETWGTWSWGDIRKVNFMLARTGNVKGDKAEINHYIGLARMFRAKLYYDKVKSYSDVPWYSTDLQTTDTEELYKTQDPRKLVVDSIMADLDFAVKNMKAGTSKTRIFKNAALALQARIALNEGTFRKYHPELELNDADRFLNIAVSAASQLMDGTYSLSEVKENDLEAYESLFCSLNLTSNPEMILVSDYDKALGRMHNAQQIGDVYHGLSRDLMEDYLVIDGNETKPFHTVPGYETKTYLEIFENRDPRLRQTFMWPGYQKANESSPHRTNMDAGGYAQIKFDPRTYDQISWNKSYTDLPIFRYAEILLIYAEAKAELGTLTQEDIDASINLIRKRAGVPEASLADWLANIDPVQDTRYPNVSSTQKGAVLEIRRERRIELACEGFRYNDLMRWGCGKLMEKAPEGAYIPGMGMYDITGDGQPDVAFVRNKAEADNLPQEEREKVTVYTLEGHTIELTEGDKGYIRLKAQVNKFKFEEPKYYYSPIAIDDITLNNNLVQNKWWKN</sequence>
<dbReference type="SUPFAM" id="SSF48452">
    <property type="entry name" value="TPR-like"/>
    <property type="match status" value="1"/>
</dbReference>
<dbReference type="GeneID" id="60060818"/>
<evidence type="ECO:0000313" key="8">
    <source>
        <dbReference type="Proteomes" id="UP000017831"/>
    </source>
</evidence>
<dbReference type="OrthoDB" id="1031584at2"/>
<protein>
    <recommendedName>
        <fullName evidence="6">RagB/SusD domain-containing protein</fullName>
    </recommendedName>
</protein>
<dbReference type="EMBL" id="AQHY01000039">
    <property type="protein sequence ID" value="EOA52679.1"/>
    <property type="molecule type" value="Genomic_DNA"/>
</dbReference>
<accession>U6R895</accession>
<keyword evidence="3" id="KW-0732">Signal</keyword>
<dbReference type="RefSeq" id="WP_005943862.1">
    <property type="nucleotide sequence ID" value="NZ_KB890331.1"/>
</dbReference>
<comment type="subcellular location">
    <subcellularLocation>
        <location evidence="1">Cell outer membrane</location>
    </subcellularLocation>
</comment>
<dbReference type="PATRIC" id="fig|1121098.3.peg.3377"/>
<dbReference type="Gene3D" id="1.25.40.390">
    <property type="match status" value="1"/>
</dbReference>
<dbReference type="PROSITE" id="PS51257">
    <property type="entry name" value="PROKAR_LIPOPROTEIN"/>
    <property type="match status" value="1"/>
</dbReference>
<evidence type="ECO:0000259" key="6">
    <source>
        <dbReference type="Pfam" id="PF07980"/>
    </source>
</evidence>
<dbReference type="InterPro" id="IPR011990">
    <property type="entry name" value="TPR-like_helical_dom_sf"/>
</dbReference>
<evidence type="ECO:0000313" key="7">
    <source>
        <dbReference type="EMBL" id="EOA52679.1"/>
    </source>
</evidence>
<reference evidence="7 8" key="1">
    <citation type="submission" date="2013-04" db="EMBL/GenBank/DDBJ databases">
        <title>The Genome Sequence of Bacteroides massiliensis DSM 17679.</title>
        <authorList>
            <consortium name="The Broad Institute Genomics Platform"/>
            <person name="Earl A."/>
            <person name="Ward D."/>
            <person name="Feldgarden M."/>
            <person name="Gevers D."/>
            <person name="Martens E."/>
            <person name="Fenner L."/>
            <person name="Roux V."/>
            <person name="Mallet M.N."/>
            <person name="Raoult D."/>
            <person name="Walker B."/>
            <person name="Young S."/>
            <person name="Zeng Q."/>
            <person name="Gargeya S."/>
            <person name="Fitzgerald M."/>
            <person name="Haas B."/>
            <person name="Abouelleil A."/>
            <person name="Allen A.W."/>
            <person name="Alvarado L."/>
            <person name="Arachchi H.M."/>
            <person name="Berlin A.M."/>
            <person name="Chapman S.B."/>
            <person name="Gainer-Dewar J."/>
            <person name="Goldberg J."/>
            <person name="Griggs A."/>
            <person name="Gujja S."/>
            <person name="Hansen M."/>
            <person name="Howarth C."/>
            <person name="Imamovic A."/>
            <person name="Ireland A."/>
            <person name="Larimer J."/>
            <person name="McCowan C."/>
            <person name="Murphy C."/>
            <person name="Pearson M."/>
            <person name="Poon T.W."/>
            <person name="Priest M."/>
            <person name="Roberts A."/>
            <person name="Saif S."/>
            <person name="Shea T."/>
            <person name="Sisk P."/>
            <person name="Sykes S."/>
            <person name="Wortman J."/>
            <person name="Nusbaum C."/>
            <person name="Birren B."/>
        </authorList>
    </citation>
    <scope>NUCLEOTIDE SEQUENCE [LARGE SCALE GENOMIC DNA]</scope>
    <source>
        <strain evidence="8">B84634 / Timone 84634 / DSM 17679 / JCM 13223</strain>
    </source>
</reference>
<organism evidence="7 8">
    <name type="scientific">Phocaeicola massiliensis B84634 = Timone 84634 = DSM 17679 = JCM 13223</name>
    <dbReference type="NCBI Taxonomy" id="1121098"/>
    <lineage>
        <taxon>Bacteria</taxon>
        <taxon>Pseudomonadati</taxon>
        <taxon>Bacteroidota</taxon>
        <taxon>Bacteroidia</taxon>
        <taxon>Bacteroidales</taxon>
        <taxon>Bacteroidaceae</taxon>
        <taxon>Phocaeicola</taxon>
    </lineage>
</organism>
<evidence type="ECO:0000256" key="2">
    <source>
        <dbReference type="ARBA" id="ARBA00006275"/>
    </source>
</evidence>
<feature type="domain" description="RagB/SusD" evidence="6">
    <location>
        <begin position="293"/>
        <end position="593"/>
    </location>
</feature>
<name>U6R895_9BACT</name>
<dbReference type="STRING" id="1121098.HMPREF1534_03330"/>
<dbReference type="InterPro" id="IPR012944">
    <property type="entry name" value="SusD_RagB_dom"/>
</dbReference>
<dbReference type="Proteomes" id="UP000017831">
    <property type="component" value="Unassembled WGS sequence"/>
</dbReference>